<dbReference type="Pfam" id="PF01381">
    <property type="entry name" value="HTH_3"/>
    <property type="match status" value="1"/>
</dbReference>
<dbReference type="Pfam" id="PF07883">
    <property type="entry name" value="Cupin_2"/>
    <property type="match status" value="1"/>
</dbReference>
<dbReference type="PANTHER" id="PTHR46797:SF19">
    <property type="entry name" value="BLL2473 PROTEIN"/>
    <property type="match status" value="1"/>
</dbReference>
<dbReference type="InterPro" id="IPR001387">
    <property type="entry name" value="Cro/C1-type_HTH"/>
</dbReference>
<dbReference type="RefSeq" id="WP_080180883.1">
    <property type="nucleotide sequence ID" value="NZ_CADFGN010000001.1"/>
</dbReference>
<keyword evidence="1" id="KW-0238">DNA-binding</keyword>
<dbReference type="PANTHER" id="PTHR46797">
    <property type="entry name" value="HTH-TYPE TRANSCRIPTIONAL REGULATOR"/>
    <property type="match status" value="1"/>
</dbReference>
<dbReference type="GO" id="GO:0005829">
    <property type="term" value="C:cytosol"/>
    <property type="evidence" value="ECO:0007669"/>
    <property type="project" value="TreeGrafter"/>
</dbReference>
<comment type="caution">
    <text evidence="4">The sequence shown here is derived from an EMBL/GenBank/DDBJ whole genome shotgun (WGS) entry which is preliminary data.</text>
</comment>
<dbReference type="SUPFAM" id="SSF47413">
    <property type="entry name" value="lambda repressor-like DNA-binding domains"/>
    <property type="match status" value="1"/>
</dbReference>
<dbReference type="GO" id="GO:0003700">
    <property type="term" value="F:DNA-binding transcription factor activity"/>
    <property type="evidence" value="ECO:0007669"/>
    <property type="project" value="TreeGrafter"/>
</dbReference>
<proteinExistence type="predicted"/>
<accession>A0AAQ1GMA6</accession>
<dbReference type="AlphaFoldDB" id="A0AAQ1GMA6"/>
<sequence>MVQIGSERDERSLATASSATTHVRDIGASDDAIAQEEAKICARLKALRLARRIDLKTLAALSGFTEEQLRSMESGVRAPPFASLARLGRCLGEDLSYFFVDRSPAQAQQADRRISIVRNGERKPVAKDDAALGFEYATLAHHMARKRMEPLYFTFSAHAQHDYFFEHPGEEFVFVLEGQLDFEIVIDKEVRMIRLEQGDSFYFDSALPHRCFAAGADARALMVVVNQEDKS</sequence>
<dbReference type="GO" id="GO:0003677">
    <property type="term" value="F:DNA binding"/>
    <property type="evidence" value="ECO:0007669"/>
    <property type="project" value="UniProtKB-KW"/>
</dbReference>
<feature type="region of interest" description="Disordered" evidence="2">
    <location>
        <begin position="1"/>
        <end position="20"/>
    </location>
</feature>
<dbReference type="InterPro" id="IPR014710">
    <property type="entry name" value="RmlC-like_jellyroll"/>
</dbReference>
<dbReference type="InterPro" id="IPR013096">
    <property type="entry name" value="Cupin_2"/>
</dbReference>
<dbReference type="InterPro" id="IPR010982">
    <property type="entry name" value="Lambda_DNA-bd_dom_sf"/>
</dbReference>
<evidence type="ECO:0000259" key="3">
    <source>
        <dbReference type="PROSITE" id="PS50943"/>
    </source>
</evidence>
<feature type="domain" description="HTH cro/C1-type" evidence="3">
    <location>
        <begin position="44"/>
        <end position="98"/>
    </location>
</feature>
<feature type="compositionally biased region" description="Basic and acidic residues" evidence="2">
    <location>
        <begin position="1"/>
        <end position="12"/>
    </location>
</feature>
<evidence type="ECO:0000256" key="1">
    <source>
        <dbReference type="ARBA" id="ARBA00023125"/>
    </source>
</evidence>
<evidence type="ECO:0000313" key="5">
    <source>
        <dbReference type="Proteomes" id="UP000183529"/>
    </source>
</evidence>
<dbReference type="InterPro" id="IPR050807">
    <property type="entry name" value="TransReg_Diox_bact_type"/>
</dbReference>
<dbReference type="CDD" id="cd00093">
    <property type="entry name" value="HTH_XRE"/>
    <property type="match status" value="1"/>
</dbReference>
<dbReference type="SMART" id="SM00530">
    <property type="entry name" value="HTH_XRE"/>
    <property type="match status" value="1"/>
</dbReference>
<dbReference type="Gene3D" id="2.60.120.10">
    <property type="entry name" value="Jelly Rolls"/>
    <property type="match status" value="1"/>
</dbReference>
<name>A0AAQ1GMA6_9BURK</name>
<protein>
    <submittedName>
        <fullName evidence="4">Transcriptional regulator, XRE family with cupin sensor</fullName>
    </submittedName>
</protein>
<dbReference type="InterPro" id="IPR011051">
    <property type="entry name" value="RmlC_Cupin_sf"/>
</dbReference>
<dbReference type="Gene3D" id="1.10.260.40">
    <property type="entry name" value="lambda repressor-like DNA-binding domains"/>
    <property type="match status" value="1"/>
</dbReference>
<reference evidence="4 5" key="1">
    <citation type="submission" date="2016-10" db="EMBL/GenBank/DDBJ databases">
        <authorList>
            <person name="Varghese N."/>
            <person name="Submissions S."/>
        </authorList>
    </citation>
    <scope>NUCLEOTIDE SEQUENCE [LARGE SCALE GENOMIC DNA]</scope>
    <source>
        <strain evidence="4 5">LMG 22274</strain>
    </source>
</reference>
<evidence type="ECO:0000313" key="4">
    <source>
        <dbReference type="EMBL" id="SEK12638.1"/>
    </source>
</evidence>
<gene>
    <name evidence="4" type="ORF">SAMN05216550_12280</name>
</gene>
<dbReference type="PROSITE" id="PS50943">
    <property type="entry name" value="HTH_CROC1"/>
    <property type="match status" value="1"/>
</dbReference>
<dbReference type="Proteomes" id="UP000183529">
    <property type="component" value="Unassembled WGS sequence"/>
</dbReference>
<dbReference type="CDD" id="cd02209">
    <property type="entry name" value="cupin_XRE_C"/>
    <property type="match status" value="1"/>
</dbReference>
<dbReference type="EMBL" id="FNZM01000022">
    <property type="protein sequence ID" value="SEK12638.1"/>
    <property type="molecule type" value="Genomic_DNA"/>
</dbReference>
<organism evidence="4 5">
    <name type="scientific">Paraburkholderia tropica</name>
    <dbReference type="NCBI Taxonomy" id="92647"/>
    <lineage>
        <taxon>Bacteria</taxon>
        <taxon>Pseudomonadati</taxon>
        <taxon>Pseudomonadota</taxon>
        <taxon>Betaproteobacteria</taxon>
        <taxon>Burkholderiales</taxon>
        <taxon>Burkholderiaceae</taxon>
        <taxon>Paraburkholderia</taxon>
    </lineage>
</organism>
<evidence type="ECO:0000256" key="2">
    <source>
        <dbReference type="SAM" id="MobiDB-lite"/>
    </source>
</evidence>
<dbReference type="SUPFAM" id="SSF51182">
    <property type="entry name" value="RmlC-like cupins"/>
    <property type="match status" value="1"/>
</dbReference>